<dbReference type="Proteomes" id="UP001596391">
    <property type="component" value="Unassembled WGS sequence"/>
</dbReference>
<evidence type="ECO:0000313" key="2">
    <source>
        <dbReference type="EMBL" id="MFC6647516.1"/>
    </source>
</evidence>
<dbReference type="EMBL" id="JBHSWI010000001">
    <property type="protein sequence ID" value="MFC6647516.1"/>
    <property type="molecule type" value="Genomic_DNA"/>
</dbReference>
<dbReference type="Gene3D" id="3.40.50.1240">
    <property type="entry name" value="Phosphoglycerate mutase-like"/>
    <property type="match status" value="1"/>
</dbReference>
<gene>
    <name evidence="1" type="ORF">ACFQBQ_00115</name>
    <name evidence="2" type="ORF">ACFQBQ_18475</name>
</gene>
<keyword evidence="3" id="KW-1185">Reference proteome</keyword>
<dbReference type="SUPFAM" id="SSF53254">
    <property type="entry name" value="Phosphoglycerate mutase-like"/>
    <property type="match status" value="1"/>
</dbReference>
<reference evidence="2" key="1">
    <citation type="journal article" date="2014" name="Int. J. Syst. Evol. Microbiol.">
        <title>Complete genome of a new Firmicutes species belonging to the dominant human colonic microbiota ('Ruminococcus bicirculans') reveals two chromosomes and a selective capacity to utilize plant glucans.</title>
        <authorList>
            <consortium name="NISC Comparative Sequencing Program"/>
            <person name="Wegmann U."/>
            <person name="Louis P."/>
            <person name="Goesmann A."/>
            <person name="Henrissat B."/>
            <person name="Duncan S.H."/>
            <person name="Flint H.J."/>
        </authorList>
    </citation>
    <scope>NUCLEOTIDE SEQUENCE</scope>
    <source>
        <strain evidence="2">NBRC 107139</strain>
    </source>
</reference>
<name>A0ABW1ZFN8_9BACT</name>
<reference evidence="3" key="2">
    <citation type="journal article" date="2019" name="Int. J. Syst. Evol. Microbiol.">
        <title>The Global Catalogue of Microorganisms (GCM) 10K type strain sequencing project: providing services to taxonomists for standard genome sequencing and annotation.</title>
        <authorList>
            <consortium name="The Broad Institute Genomics Platform"/>
            <consortium name="The Broad Institute Genome Sequencing Center for Infectious Disease"/>
            <person name="Wu L."/>
            <person name="Ma J."/>
        </authorList>
    </citation>
    <scope>NUCLEOTIDE SEQUENCE [LARGE SCALE GENOMIC DNA]</scope>
    <source>
        <strain evidence="3">CGMCC 1.16026</strain>
    </source>
</reference>
<dbReference type="InterPro" id="IPR013078">
    <property type="entry name" value="His_Pase_superF_clade-1"/>
</dbReference>
<accession>A0ABW1ZFN8</accession>
<protein>
    <submittedName>
        <fullName evidence="2">SixA phosphatase family protein</fullName>
    </submittedName>
</protein>
<dbReference type="SMART" id="SM00855">
    <property type="entry name" value="PGAM"/>
    <property type="match status" value="1"/>
</dbReference>
<evidence type="ECO:0000313" key="3">
    <source>
        <dbReference type="Proteomes" id="UP001596391"/>
    </source>
</evidence>
<dbReference type="RefSeq" id="WP_263370589.1">
    <property type="nucleotide sequence ID" value="NZ_JAGSYD010000002.1"/>
</dbReference>
<dbReference type="CDD" id="cd07067">
    <property type="entry name" value="HP_PGM_like"/>
    <property type="match status" value="1"/>
</dbReference>
<sequence>MNLYILRHASAGTRRVNPLLDTRRPLDKDGKKHSLYLAHVLNAMQLNFDLVISSPLKRSLQTAQLVATETGYEQNVLISHALSPTATFAQFQRLLRECEGHENVLVVGHNPNITAFLGYLIAPAATPSDSPDNARVRLRKGSLARLSYQRGPATLQWLLDPRVVRSLYTTSMKSSRRKISRK</sequence>
<proteinExistence type="predicted"/>
<evidence type="ECO:0000313" key="1">
    <source>
        <dbReference type="EMBL" id="MFC6644025.1"/>
    </source>
</evidence>
<comment type="caution">
    <text evidence="2">The sequence shown here is derived from an EMBL/GenBank/DDBJ whole genome shotgun (WGS) entry which is preliminary data.</text>
</comment>
<dbReference type="InterPro" id="IPR029033">
    <property type="entry name" value="His_PPase_superfam"/>
</dbReference>
<reference evidence="2" key="3">
    <citation type="submission" date="2024-09" db="EMBL/GenBank/DDBJ databases">
        <authorList>
            <person name="Sun Q."/>
            <person name="Mori K."/>
        </authorList>
    </citation>
    <scope>NUCLEOTIDE SEQUENCE</scope>
    <source>
        <strain evidence="2">NBRC 107139</strain>
    </source>
</reference>
<organism evidence="2 3">
    <name type="scientific">Granulicella cerasi</name>
    <dbReference type="NCBI Taxonomy" id="741063"/>
    <lineage>
        <taxon>Bacteria</taxon>
        <taxon>Pseudomonadati</taxon>
        <taxon>Acidobacteriota</taxon>
        <taxon>Terriglobia</taxon>
        <taxon>Terriglobales</taxon>
        <taxon>Acidobacteriaceae</taxon>
        <taxon>Granulicella</taxon>
    </lineage>
</organism>
<dbReference type="Pfam" id="PF00300">
    <property type="entry name" value="His_Phos_1"/>
    <property type="match status" value="1"/>
</dbReference>
<dbReference type="EMBL" id="JBHSWI010000001">
    <property type="protein sequence ID" value="MFC6644025.1"/>
    <property type="molecule type" value="Genomic_DNA"/>
</dbReference>